<dbReference type="Proteomes" id="UP000029646">
    <property type="component" value="Unassembled WGS sequence"/>
</dbReference>
<dbReference type="EMBL" id="BBNS01000037">
    <property type="protein sequence ID" value="GAL73016.1"/>
    <property type="molecule type" value="Genomic_DNA"/>
</dbReference>
<dbReference type="PROSITE" id="PS01228">
    <property type="entry name" value="COF_1"/>
    <property type="match status" value="1"/>
</dbReference>
<evidence type="ECO:0000313" key="6">
    <source>
        <dbReference type="EMBL" id="GAL73016.1"/>
    </source>
</evidence>
<gene>
    <name evidence="5" type="ORF">JCM19301_2917</name>
    <name evidence="6" type="ORF">JCM19302_3324</name>
    <name evidence="7" type="ORF">JCM19538_1261</name>
</gene>
<dbReference type="InterPro" id="IPR006439">
    <property type="entry name" value="HAD-SF_hydro_IA"/>
</dbReference>
<evidence type="ECO:0000313" key="5">
    <source>
        <dbReference type="EMBL" id="GAL68981.1"/>
    </source>
</evidence>
<dbReference type="Gene3D" id="3.40.50.1000">
    <property type="entry name" value="HAD superfamily/HAD-like"/>
    <property type="match status" value="1"/>
</dbReference>
<dbReference type="Proteomes" id="UP000030184">
    <property type="component" value="Unassembled WGS sequence"/>
</dbReference>
<dbReference type="InterPro" id="IPR023214">
    <property type="entry name" value="HAD_sf"/>
</dbReference>
<dbReference type="InterPro" id="IPR041492">
    <property type="entry name" value="HAD_2"/>
</dbReference>
<dbReference type="SFLD" id="SFLDG01135">
    <property type="entry name" value="C1.5.6:_HAD__Beta-PGM__Phospha"/>
    <property type="match status" value="1"/>
</dbReference>
<dbReference type="PANTHER" id="PTHR43434:SF1">
    <property type="entry name" value="PHOSPHOGLYCOLATE PHOSPHATASE"/>
    <property type="match status" value="1"/>
</dbReference>
<dbReference type="AlphaFoldDB" id="A0A090W7Y3"/>
<dbReference type="OrthoDB" id="9807630at2"/>
<dbReference type="SFLD" id="SFLDS00003">
    <property type="entry name" value="Haloacid_Dehalogenase"/>
    <property type="match status" value="1"/>
</dbReference>
<dbReference type="EMBL" id="BBNR01000030">
    <property type="protein sequence ID" value="GAL68981.1"/>
    <property type="molecule type" value="Genomic_DNA"/>
</dbReference>
<comment type="similarity">
    <text evidence="3">Belongs to the HAD-like hydrolase superfamily. CbbY/CbbZ/Gph/YieH family.</text>
</comment>
<evidence type="ECO:0000313" key="7">
    <source>
        <dbReference type="EMBL" id="GAL89637.1"/>
    </source>
</evidence>
<dbReference type="GO" id="GO:0005829">
    <property type="term" value="C:cytosol"/>
    <property type="evidence" value="ECO:0007669"/>
    <property type="project" value="TreeGrafter"/>
</dbReference>
<dbReference type="Gene3D" id="1.10.150.240">
    <property type="entry name" value="Putative phosphatase, domain 2"/>
    <property type="match status" value="1"/>
</dbReference>
<comment type="catalytic activity">
    <reaction evidence="1">
        <text>2-phosphoglycolate + H2O = glycolate + phosphate</text>
        <dbReference type="Rhea" id="RHEA:14369"/>
        <dbReference type="ChEBI" id="CHEBI:15377"/>
        <dbReference type="ChEBI" id="CHEBI:29805"/>
        <dbReference type="ChEBI" id="CHEBI:43474"/>
        <dbReference type="ChEBI" id="CHEBI:58033"/>
        <dbReference type="EC" id="3.1.3.18"/>
    </reaction>
</comment>
<evidence type="ECO:0000256" key="2">
    <source>
        <dbReference type="ARBA" id="ARBA00004818"/>
    </source>
</evidence>
<evidence type="ECO:0000256" key="4">
    <source>
        <dbReference type="ARBA" id="ARBA00013078"/>
    </source>
</evidence>
<dbReference type="EMBL" id="BBNY01000016">
    <property type="protein sequence ID" value="GAL89637.1"/>
    <property type="molecule type" value="Genomic_DNA"/>
</dbReference>
<keyword evidence="9" id="KW-1185">Reference proteome</keyword>
<dbReference type="SUPFAM" id="SSF56784">
    <property type="entry name" value="HAD-like"/>
    <property type="match status" value="1"/>
</dbReference>
<dbReference type="Proteomes" id="UP000029641">
    <property type="component" value="Unassembled WGS sequence"/>
</dbReference>
<dbReference type="GO" id="GO:0006281">
    <property type="term" value="P:DNA repair"/>
    <property type="evidence" value="ECO:0007669"/>
    <property type="project" value="TreeGrafter"/>
</dbReference>
<sequence>MKYKAVIFDLDGTLVNSIEDIADAMNQVLKNRNYPVFDYNTYKTFVGSGVKSLIHKALPKENQEPTEIETCLEEMMKVYSENCTNKTATYKGILELLDILYSKHLKLSILSNKEDSLTKKVAAAKLPNYLVPVLGLKHEALKKPNPQVVLEICKFHSIKPEEAIYVGDTGIDIQTAKNANMLAVGVSWGFRDTQELIEQGADCILNTPLDLLKVL</sequence>
<comment type="pathway">
    <text evidence="2">Organic acid metabolism; glycolate biosynthesis; glycolate from 2-phosphoglycolate: step 1/1.</text>
</comment>
<evidence type="ECO:0000313" key="9">
    <source>
        <dbReference type="Proteomes" id="UP000030184"/>
    </source>
</evidence>
<dbReference type="GO" id="GO:0008967">
    <property type="term" value="F:phosphoglycolate phosphatase activity"/>
    <property type="evidence" value="ECO:0007669"/>
    <property type="project" value="UniProtKB-EC"/>
</dbReference>
<evidence type="ECO:0000256" key="1">
    <source>
        <dbReference type="ARBA" id="ARBA00000830"/>
    </source>
</evidence>
<dbReference type="RefSeq" id="WP_042246748.1">
    <property type="nucleotide sequence ID" value="NZ_BBNR01000030.1"/>
</dbReference>
<dbReference type="EC" id="3.1.3.18" evidence="4"/>
<reference evidence="9" key="1">
    <citation type="journal article" date="2014" name="Genome Announc.">
        <title>Draft Genome Sequence of Marine Flavobacterium Jejuia pallidilutea Strain 11shimoA1 and Pigmentation Mutants.</title>
        <authorList>
            <person name="Takatani N."/>
            <person name="Nakanishi M."/>
            <person name="Meirelles P."/>
            <person name="Mino S."/>
            <person name="Suda W."/>
            <person name="Oshima K."/>
            <person name="Hattori M."/>
            <person name="Ohkuma M."/>
            <person name="Hosokawa M."/>
            <person name="Miyashita K."/>
            <person name="Thompson F.L."/>
            <person name="Niwa A."/>
            <person name="Sawabe T."/>
            <person name="Sawabe T."/>
        </authorList>
    </citation>
    <scope>NUCLEOTIDE SEQUENCE [LARGE SCALE GENOMIC DNA]</scope>
    <source>
        <strain evidence="9">JCM 19538</strain>
    </source>
</reference>
<dbReference type="InterPro" id="IPR050155">
    <property type="entry name" value="HAD-like_hydrolase_sf"/>
</dbReference>
<dbReference type="InterPro" id="IPR023198">
    <property type="entry name" value="PGP-like_dom2"/>
</dbReference>
<comment type="caution">
    <text evidence="6">The sequence shown here is derived from an EMBL/GenBank/DDBJ whole genome shotgun (WGS) entry which is preliminary data.</text>
</comment>
<evidence type="ECO:0000313" key="8">
    <source>
        <dbReference type="Proteomes" id="UP000029646"/>
    </source>
</evidence>
<organism evidence="6 8">
    <name type="scientific">Jejuia pallidilutea</name>
    <dbReference type="NCBI Taxonomy" id="504487"/>
    <lineage>
        <taxon>Bacteria</taxon>
        <taxon>Pseudomonadati</taxon>
        <taxon>Bacteroidota</taxon>
        <taxon>Flavobacteriia</taxon>
        <taxon>Flavobacteriales</taxon>
        <taxon>Flavobacteriaceae</taxon>
        <taxon>Jejuia</taxon>
    </lineage>
</organism>
<evidence type="ECO:0000256" key="3">
    <source>
        <dbReference type="ARBA" id="ARBA00006171"/>
    </source>
</evidence>
<dbReference type="Pfam" id="PF13419">
    <property type="entry name" value="HAD_2"/>
    <property type="match status" value="1"/>
</dbReference>
<name>A0A090W7Y3_9FLAO</name>
<dbReference type="InterPro" id="IPR036412">
    <property type="entry name" value="HAD-like_sf"/>
</dbReference>
<dbReference type="SFLD" id="SFLDG01129">
    <property type="entry name" value="C1.5:_HAD__Beta-PGM__Phosphata"/>
    <property type="match status" value="1"/>
</dbReference>
<dbReference type="PANTHER" id="PTHR43434">
    <property type="entry name" value="PHOSPHOGLYCOLATE PHOSPHATASE"/>
    <property type="match status" value="1"/>
</dbReference>
<protein>
    <recommendedName>
        <fullName evidence="4">phosphoglycolate phosphatase</fullName>
        <ecNumber evidence="4">3.1.3.18</ecNumber>
    </recommendedName>
</protein>
<keyword evidence="6" id="KW-0378">Hydrolase</keyword>
<accession>A0A090W7Y3</accession>
<dbReference type="eggNOG" id="COG0546">
    <property type="taxonomic scope" value="Bacteria"/>
</dbReference>
<proteinExistence type="inferred from homology"/>
<dbReference type="NCBIfam" id="TIGR01549">
    <property type="entry name" value="HAD-SF-IA-v1"/>
    <property type="match status" value="1"/>
</dbReference>
<dbReference type="STRING" id="504487.JCM19538_1261"/>